<dbReference type="AlphaFoldDB" id="A0A835H9U4"/>
<accession>A0A835H9U4</accession>
<dbReference type="Pfam" id="PF00582">
    <property type="entry name" value="Usp"/>
    <property type="match status" value="1"/>
</dbReference>
<evidence type="ECO:0000256" key="1">
    <source>
        <dbReference type="SAM" id="MobiDB-lite"/>
    </source>
</evidence>
<gene>
    <name evidence="3" type="ORF">IFM89_000304</name>
</gene>
<dbReference type="InterPro" id="IPR014729">
    <property type="entry name" value="Rossmann-like_a/b/a_fold"/>
</dbReference>
<dbReference type="PANTHER" id="PTHR31964">
    <property type="entry name" value="ADENINE NUCLEOTIDE ALPHA HYDROLASES-LIKE SUPERFAMILY PROTEIN"/>
    <property type="match status" value="1"/>
</dbReference>
<dbReference type="PRINTS" id="PR01438">
    <property type="entry name" value="UNVRSLSTRESS"/>
</dbReference>
<evidence type="ECO:0000313" key="3">
    <source>
        <dbReference type="EMBL" id="KAF9595386.1"/>
    </source>
</evidence>
<evidence type="ECO:0000313" key="4">
    <source>
        <dbReference type="Proteomes" id="UP000631114"/>
    </source>
</evidence>
<evidence type="ECO:0000259" key="2">
    <source>
        <dbReference type="Pfam" id="PF00582"/>
    </source>
</evidence>
<name>A0A835H9U4_9MAGN</name>
<dbReference type="InterPro" id="IPR006016">
    <property type="entry name" value="UspA"/>
</dbReference>
<dbReference type="SUPFAM" id="SSF52402">
    <property type="entry name" value="Adenine nucleotide alpha hydrolases-like"/>
    <property type="match status" value="1"/>
</dbReference>
<organism evidence="3 4">
    <name type="scientific">Coptis chinensis</name>
    <dbReference type="NCBI Taxonomy" id="261450"/>
    <lineage>
        <taxon>Eukaryota</taxon>
        <taxon>Viridiplantae</taxon>
        <taxon>Streptophyta</taxon>
        <taxon>Embryophyta</taxon>
        <taxon>Tracheophyta</taxon>
        <taxon>Spermatophyta</taxon>
        <taxon>Magnoliopsida</taxon>
        <taxon>Ranunculales</taxon>
        <taxon>Ranunculaceae</taxon>
        <taxon>Coptidoideae</taxon>
        <taxon>Coptis</taxon>
    </lineage>
</organism>
<protein>
    <recommendedName>
        <fullName evidence="2">UspA domain-containing protein</fullName>
    </recommendedName>
</protein>
<dbReference type="CDD" id="cd23659">
    <property type="entry name" value="USP_At3g01520-like"/>
    <property type="match status" value="1"/>
</dbReference>
<dbReference type="Proteomes" id="UP000631114">
    <property type="component" value="Unassembled WGS sequence"/>
</dbReference>
<proteinExistence type="predicted"/>
<dbReference type="EMBL" id="JADFTS010000007">
    <property type="protein sequence ID" value="KAF9595386.1"/>
    <property type="molecule type" value="Genomic_DNA"/>
</dbReference>
<feature type="domain" description="UspA" evidence="2">
    <location>
        <begin position="32"/>
        <end position="191"/>
    </location>
</feature>
<dbReference type="Gene3D" id="3.40.50.620">
    <property type="entry name" value="HUPs"/>
    <property type="match status" value="1"/>
</dbReference>
<dbReference type="OrthoDB" id="843225at2759"/>
<sequence length="194" mass="21559">MEMRSEEAEETMQQQQQEQVQLPPVLEEKKKKRVMVAIDESEGSFYALKWALANLFTTCDHGLDGLGVDQEDVGVMTIVHVQQPFQHYIFPAGPAVYATTTVIESVKKAQEQNSAMLLSRAVQICKEKPIKVETVVLDGDPKDMICQAAEQTHPDIVVVGSRGLSKLKRAFLGSVSDYCAHHVKCPILIVKPPK</sequence>
<comment type="caution">
    <text evidence="3">The sequence shown here is derived from an EMBL/GenBank/DDBJ whole genome shotgun (WGS) entry which is preliminary data.</text>
</comment>
<reference evidence="3 4" key="1">
    <citation type="submission" date="2020-10" db="EMBL/GenBank/DDBJ databases">
        <title>The Coptis chinensis genome and diversification of protoberbering-type alkaloids.</title>
        <authorList>
            <person name="Wang B."/>
            <person name="Shu S."/>
            <person name="Song C."/>
            <person name="Liu Y."/>
        </authorList>
    </citation>
    <scope>NUCLEOTIDE SEQUENCE [LARGE SCALE GENOMIC DNA]</scope>
    <source>
        <strain evidence="3">HL-2020</strain>
        <tissue evidence="3">Leaf</tissue>
    </source>
</reference>
<keyword evidence="4" id="KW-1185">Reference proteome</keyword>
<feature type="region of interest" description="Disordered" evidence="1">
    <location>
        <begin position="1"/>
        <end position="24"/>
    </location>
</feature>
<dbReference type="PANTHER" id="PTHR31964:SF124">
    <property type="entry name" value="ADENINE NUCLEOTIDE ALPHA HYDROLASES-LIKE SUPERFAMILY PROTEIN"/>
    <property type="match status" value="1"/>
</dbReference>
<dbReference type="InterPro" id="IPR006015">
    <property type="entry name" value="Universal_stress_UspA"/>
</dbReference>
<feature type="compositionally biased region" description="Low complexity" evidence="1">
    <location>
        <begin position="11"/>
        <end position="24"/>
    </location>
</feature>